<feature type="transmembrane region" description="Helical" evidence="1">
    <location>
        <begin position="168"/>
        <end position="186"/>
    </location>
</feature>
<feature type="transmembrane region" description="Helical" evidence="1">
    <location>
        <begin position="124"/>
        <end position="140"/>
    </location>
</feature>
<name>A0A0G1Y900_9BACT</name>
<reference evidence="2 3" key="1">
    <citation type="journal article" date="2015" name="Nature">
        <title>rRNA introns, odd ribosomes, and small enigmatic genomes across a large radiation of phyla.</title>
        <authorList>
            <person name="Brown C.T."/>
            <person name="Hug L.A."/>
            <person name="Thomas B.C."/>
            <person name="Sharon I."/>
            <person name="Castelle C.J."/>
            <person name="Singh A."/>
            <person name="Wilkins M.J."/>
            <person name="Williams K.H."/>
            <person name="Banfield J.F."/>
        </authorList>
    </citation>
    <scope>NUCLEOTIDE SEQUENCE [LARGE SCALE GENOMIC DNA]</scope>
</reference>
<keyword evidence="1" id="KW-1133">Transmembrane helix</keyword>
<accession>A0A0G1Y900</accession>
<dbReference type="EMBL" id="LCQD01000020">
    <property type="protein sequence ID" value="KKW11377.1"/>
    <property type="molecule type" value="Genomic_DNA"/>
</dbReference>
<sequence>MLIQWWQTPLIAVSEFFGNPATKSNLTGDYVEKTLSVGVIGFFLMIASFWKVRSWHQKLFMAVAGGILLLTVRSPLSELLYRYPWPVLSTGTPTRILFLLALALSLLAGFGFDAIREQKKLPRVALVVAWVFFLVLWAVAPIKRPMLLSTAILGLCTAVVLLTKYKKIILYALIPLAIGELLYSFIKFNPFVPKQFVFPENKIVTELQSRSGIDRFWGYGTAQIEANFATQVHLYSPDGTDPLNLAWYNRFIQASRNGNTAVTFNRTTRSDAQLLPGYGKEDLPGNEFRLRIMDLLGVKYVLTRSENPQDERTFPLERFKLLSHVDEWTIYENLKSAPRFFLTSDVRPYKDTADFKKQFFDLNFEPNKTVLIAQTDFYSLPQLLTGLSEVKLVSYTPTSVTFQASAETPTFLFLSDTYDHGWTATINAKPVELYNADFAFRGVVVPKGQSTVVFSYQPKSFTTGIAISLLALLATLYYVVHNHKSDGHDNS</sequence>
<organism evidence="2 3">
    <name type="scientific">Candidatus Gottesmanbacteria bacterium GW2011_GWB1_49_7</name>
    <dbReference type="NCBI Taxonomy" id="1618448"/>
    <lineage>
        <taxon>Bacteria</taxon>
        <taxon>Candidatus Gottesmaniibacteriota</taxon>
    </lineage>
</organism>
<keyword evidence="1" id="KW-0812">Transmembrane</keyword>
<evidence type="ECO:0000256" key="1">
    <source>
        <dbReference type="SAM" id="Phobius"/>
    </source>
</evidence>
<feature type="transmembrane region" description="Helical" evidence="1">
    <location>
        <begin position="34"/>
        <end position="52"/>
    </location>
</feature>
<proteinExistence type="predicted"/>
<dbReference type="Proteomes" id="UP000034588">
    <property type="component" value="Unassembled WGS sequence"/>
</dbReference>
<dbReference type="PANTHER" id="PTHR38454:SF1">
    <property type="entry name" value="INTEGRAL MEMBRANE PROTEIN"/>
    <property type="match status" value="1"/>
</dbReference>
<protein>
    <recommendedName>
        <fullName evidence="4">Bacterial membrane protein YfhO</fullName>
    </recommendedName>
</protein>
<dbReference type="PANTHER" id="PTHR38454">
    <property type="entry name" value="INTEGRAL MEMBRANE PROTEIN-RELATED"/>
    <property type="match status" value="1"/>
</dbReference>
<feature type="transmembrane region" description="Helical" evidence="1">
    <location>
        <begin position="461"/>
        <end position="480"/>
    </location>
</feature>
<comment type="caution">
    <text evidence="2">The sequence shown here is derived from an EMBL/GenBank/DDBJ whole genome shotgun (WGS) entry which is preliminary data.</text>
</comment>
<feature type="transmembrane region" description="Helical" evidence="1">
    <location>
        <begin position="146"/>
        <end position="163"/>
    </location>
</feature>
<gene>
    <name evidence="2" type="ORF">UY48_C0020G0005</name>
</gene>
<evidence type="ECO:0000313" key="3">
    <source>
        <dbReference type="Proteomes" id="UP000034588"/>
    </source>
</evidence>
<dbReference type="AlphaFoldDB" id="A0A0G1Y900"/>
<feature type="transmembrane region" description="Helical" evidence="1">
    <location>
        <begin position="59"/>
        <end position="76"/>
    </location>
</feature>
<dbReference type="InterPro" id="IPR018580">
    <property type="entry name" value="Uncharacterised_YfhO"/>
</dbReference>
<feature type="transmembrane region" description="Helical" evidence="1">
    <location>
        <begin position="96"/>
        <end position="112"/>
    </location>
</feature>
<evidence type="ECO:0008006" key="4">
    <source>
        <dbReference type="Google" id="ProtNLM"/>
    </source>
</evidence>
<keyword evidence="1" id="KW-0472">Membrane</keyword>
<dbReference type="Pfam" id="PF09586">
    <property type="entry name" value="YfhO"/>
    <property type="match status" value="1"/>
</dbReference>
<evidence type="ECO:0000313" key="2">
    <source>
        <dbReference type="EMBL" id="KKW11377.1"/>
    </source>
</evidence>